<dbReference type="EMBL" id="JBHSWV010000098">
    <property type="protein sequence ID" value="MFC6764810.1"/>
    <property type="molecule type" value="Genomic_DNA"/>
</dbReference>
<name>A0ABD5SJW7_9EURY</name>
<accession>A0ABD5SJW7</accession>
<gene>
    <name evidence="1" type="ORF">ACFQE6_07180</name>
</gene>
<organism evidence="1 2">
    <name type="scientific">Natrinema soli</name>
    <dbReference type="NCBI Taxonomy" id="1930624"/>
    <lineage>
        <taxon>Archaea</taxon>
        <taxon>Methanobacteriati</taxon>
        <taxon>Methanobacteriota</taxon>
        <taxon>Stenosarchaea group</taxon>
        <taxon>Halobacteria</taxon>
        <taxon>Halobacteriales</taxon>
        <taxon>Natrialbaceae</taxon>
        <taxon>Natrinema</taxon>
    </lineage>
</organism>
<sequence>MARSQIQRKTSDKGEILVAEVYELEGRLNDEEQEQFDENPKEIIRDILENEGHEVNNVIVSQEVADGVALQGVVLHVVTGENASTYIIVKTL</sequence>
<protein>
    <submittedName>
        <fullName evidence="1">Uncharacterized protein</fullName>
    </submittedName>
</protein>
<evidence type="ECO:0000313" key="2">
    <source>
        <dbReference type="Proteomes" id="UP001596383"/>
    </source>
</evidence>
<evidence type="ECO:0000313" key="1">
    <source>
        <dbReference type="EMBL" id="MFC6764810.1"/>
    </source>
</evidence>
<dbReference type="AlphaFoldDB" id="A0ABD5SJW7"/>
<proteinExistence type="predicted"/>
<keyword evidence="2" id="KW-1185">Reference proteome</keyword>
<reference evidence="1 2" key="1">
    <citation type="journal article" date="2019" name="Int. J. Syst. Evol. Microbiol.">
        <title>The Global Catalogue of Microorganisms (GCM) 10K type strain sequencing project: providing services to taxonomists for standard genome sequencing and annotation.</title>
        <authorList>
            <consortium name="The Broad Institute Genomics Platform"/>
            <consortium name="The Broad Institute Genome Sequencing Center for Infectious Disease"/>
            <person name="Wu L."/>
            <person name="Ma J."/>
        </authorList>
    </citation>
    <scope>NUCLEOTIDE SEQUENCE [LARGE SCALE GENOMIC DNA]</scope>
    <source>
        <strain evidence="1 2">LMG 29247</strain>
    </source>
</reference>
<dbReference type="Proteomes" id="UP001596383">
    <property type="component" value="Unassembled WGS sequence"/>
</dbReference>
<comment type="caution">
    <text evidence="1">The sequence shown here is derived from an EMBL/GenBank/DDBJ whole genome shotgun (WGS) entry which is preliminary data.</text>
</comment>
<dbReference type="RefSeq" id="WP_273737864.1">
    <property type="nucleotide sequence ID" value="NZ_JAQIVI010000098.1"/>
</dbReference>